<dbReference type="EMBL" id="BK032497">
    <property type="protein sequence ID" value="DAF42821.1"/>
    <property type="molecule type" value="Genomic_DNA"/>
</dbReference>
<protein>
    <submittedName>
        <fullName evidence="1">Uncharacterized protein</fullName>
    </submittedName>
</protein>
<sequence length="125" mass="14421">MKSLISITSVNHCDTYNTFSTPLETEANDKLYNFLLNQISQLNTDSLIIHKTKSALEKLKEKDILSYSSYNETSKERSNIDTIIYELAISKSESLFQIESHRIFQPLDGSRHYQYSISIQVLLHS</sequence>
<evidence type="ECO:0000313" key="1">
    <source>
        <dbReference type="EMBL" id="DAF42821.1"/>
    </source>
</evidence>
<name>A0A8S5RVN3_9CAUD</name>
<accession>A0A8S5RVN3</accession>
<proteinExistence type="predicted"/>
<reference evidence="1" key="1">
    <citation type="journal article" date="2021" name="Proc. Natl. Acad. Sci. U.S.A.">
        <title>A Catalog of Tens of Thousands of Viruses from Human Metagenomes Reveals Hidden Associations with Chronic Diseases.</title>
        <authorList>
            <person name="Tisza M.J."/>
            <person name="Buck C.B."/>
        </authorList>
    </citation>
    <scope>NUCLEOTIDE SEQUENCE</scope>
    <source>
        <strain evidence="1">CtHip2</strain>
    </source>
</reference>
<organism evidence="1">
    <name type="scientific">Siphoviridae sp. ctHip2</name>
    <dbReference type="NCBI Taxonomy" id="2827830"/>
    <lineage>
        <taxon>Viruses</taxon>
        <taxon>Duplodnaviria</taxon>
        <taxon>Heunggongvirae</taxon>
        <taxon>Uroviricota</taxon>
        <taxon>Caudoviricetes</taxon>
    </lineage>
</organism>